<name>A0A941F1L2_9ACTN</name>
<proteinExistence type="predicted"/>
<protein>
    <submittedName>
        <fullName evidence="1">Uncharacterized protein</fullName>
    </submittedName>
</protein>
<sequence>MTDGVRAPRLLVDTRAAAPTRLVTLNMRADKDYLALARTCAMHTAAVLGFPLSRVTDLRLAVNEACLCFLEAPVRRGSDLLGSSPAPAALEIAYDLYPEELHVTLRSPVPENWPRVDETGWALLRALVGDVRVFAHEGLGTLTLIEPLPAPTR</sequence>
<gene>
    <name evidence="1" type="ORF">KDL01_39855</name>
</gene>
<evidence type="ECO:0000313" key="2">
    <source>
        <dbReference type="Proteomes" id="UP000675781"/>
    </source>
</evidence>
<dbReference type="AlphaFoldDB" id="A0A941F1L2"/>
<comment type="caution">
    <text evidence="1">The sequence shown here is derived from an EMBL/GenBank/DDBJ whole genome shotgun (WGS) entry which is preliminary data.</text>
</comment>
<evidence type="ECO:0000313" key="1">
    <source>
        <dbReference type="EMBL" id="MBR7839479.1"/>
    </source>
</evidence>
<dbReference type="RefSeq" id="WP_212533908.1">
    <property type="nucleotide sequence ID" value="NZ_JAGSOG010000459.1"/>
</dbReference>
<reference evidence="1" key="1">
    <citation type="submission" date="2021-04" db="EMBL/GenBank/DDBJ databases">
        <title>Genome based classification of Actinospica acidithermotolerans sp. nov., an actinobacterium isolated from an Indonesian hot spring.</title>
        <authorList>
            <person name="Kusuma A.B."/>
            <person name="Putra K.E."/>
            <person name="Nafisah S."/>
            <person name="Loh J."/>
            <person name="Nouioui I."/>
            <person name="Goodfellow M."/>
        </authorList>
    </citation>
    <scope>NUCLEOTIDE SEQUENCE</scope>
    <source>
        <strain evidence="1">CSCA 57</strain>
    </source>
</reference>
<accession>A0A941F1L2</accession>
<dbReference type="EMBL" id="JAGSOG010000459">
    <property type="protein sequence ID" value="MBR7839479.1"/>
    <property type="molecule type" value="Genomic_DNA"/>
</dbReference>
<organism evidence="1 2">
    <name type="scientific">Actinospica durhamensis</name>
    <dbReference type="NCBI Taxonomy" id="1508375"/>
    <lineage>
        <taxon>Bacteria</taxon>
        <taxon>Bacillati</taxon>
        <taxon>Actinomycetota</taxon>
        <taxon>Actinomycetes</taxon>
        <taxon>Catenulisporales</taxon>
        <taxon>Actinospicaceae</taxon>
        <taxon>Actinospica</taxon>
    </lineage>
</organism>
<dbReference type="Proteomes" id="UP000675781">
    <property type="component" value="Unassembled WGS sequence"/>
</dbReference>
<keyword evidence="2" id="KW-1185">Reference proteome</keyword>